<dbReference type="EMBL" id="DVFJ01000016">
    <property type="protein sequence ID" value="HIQ71687.1"/>
    <property type="molecule type" value="Genomic_DNA"/>
</dbReference>
<evidence type="ECO:0000313" key="8">
    <source>
        <dbReference type="EMBL" id="HIQ71687.1"/>
    </source>
</evidence>
<evidence type="ECO:0000256" key="3">
    <source>
        <dbReference type="ARBA" id="ARBA00022679"/>
    </source>
</evidence>
<keyword evidence="6" id="KW-1133">Transmembrane helix</keyword>
<keyword evidence="3" id="KW-0808">Transferase</keyword>
<dbReference type="Proteomes" id="UP000886887">
    <property type="component" value="Unassembled WGS sequence"/>
</dbReference>
<dbReference type="Pfam" id="PF06580">
    <property type="entry name" value="His_kinase"/>
    <property type="match status" value="1"/>
</dbReference>
<comment type="subcellular location">
    <subcellularLocation>
        <location evidence="1">Membrane</location>
    </subcellularLocation>
</comment>
<evidence type="ECO:0000313" key="9">
    <source>
        <dbReference type="Proteomes" id="UP000886887"/>
    </source>
</evidence>
<evidence type="ECO:0000256" key="4">
    <source>
        <dbReference type="ARBA" id="ARBA00022777"/>
    </source>
</evidence>
<dbReference type="Gene3D" id="6.10.340.10">
    <property type="match status" value="1"/>
</dbReference>
<dbReference type="InterPro" id="IPR003594">
    <property type="entry name" value="HATPase_dom"/>
</dbReference>
<organism evidence="8 9">
    <name type="scientific">Candidatus Onthenecus intestinigallinarum</name>
    <dbReference type="NCBI Taxonomy" id="2840875"/>
    <lineage>
        <taxon>Bacteria</taxon>
        <taxon>Bacillati</taxon>
        <taxon>Bacillota</taxon>
        <taxon>Clostridia</taxon>
        <taxon>Eubacteriales</taxon>
        <taxon>Candidatus Onthenecus</taxon>
    </lineage>
</organism>
<accession>A0A9D0Z9G7</accession>
<keyword evidence="4 8" id="KW-0418">Kinase</keyword>
<dbReference type="Gene3D" id="3.30.565.10">
    <property type="entry name" value="Histidine kinase-like ATPase, C-terminal domain"/>
    <property type="match status" value="1"/>
</dbReference>
<dbReference type="InterPro" id="IPR010559">
    <property type="entry name" value="Sig_transdc_His_kin_internal"/>
</dbReference>
<dbReference type="Pfam" id="PF02518">
    <property type="entry name" value="HATPase_c"/>
    <property type="match status" value="1"/>
</dbReference>
<name>A0A9D0Z9G7_9FIRM</name>
<dbReference type="InterPro" id="IPR050640">
    <property type="entry name" value="Bact_2-comp_sensor_kinase"/>
</dbReference>
<keyword evidence="5" id="KW-0175">Coiled coil</keyword>
<gene>
    <name evidence="8" type="ORF">IAB73_05710</name>
</gene>
<keyword evidence="2" id="KW-0597">Phosphoprotein</keyword>
<comment type="caution">
    <text evidence="8">The sequence shown here is derived from an EMBL/GenBank/DDBJ whole genome shotgun (WGS) entry which is preliminary data.</text>
</comment>
<dbReference type="AlphaFoldDB" id="A0A9D0Z9G7"/>
<feature type="domain" description="HAMP" evidence="7">
    <location>
        <begin position="307"/>
        <end position="359"/>
    </location>
</feature>
<dbReference type="Pfam" id="PF00672">
    <property type="entry name" value="HAMP"/>
    <property type="match status" value="1"/>
</dbReference>
<dbReference type="GO" id="GO:0000155">
    <property type="term" value="F:phosphorelay sensor kinase activity"/>
    <property type="evidence" value="ECO:0007669"/>
    <property type="project" value="InterPro"/>
</dbReference>
<dbReference type="GO" id="GO:0016020">
    <property type="term" value="C:membrane"/>
    <property type="evidence" value="ECO:0007669"/>
    <property type="project" value="UniProtKB-SubCell"/>
</dbReference>
<evidence type="ECO:0000256" key="2">
    <source>
        <dbReference type="ARBA" id="ARBA00022553"/>
    </source>
</evidence>
<dbReference type="CDD" id="cd06225">
    <property type="entry name" value="HAMP"/>
    <property type="match status" value="1"/>
</dbReference>
<protein>
    <submittedName>
        <fullName evidence="8">Histidine kinase</fullName>
    </submittedName>
</protein>
<proteinExistence type="predicted"/>
<dbReference type="PANTHER" id="PTHR34220">
    <property type="entry name" value="SENSOR HISTIDINE KINASE YPDA"/>
    <property type="match status" value="1"/>
</dbReference>
<dbReference type="SMART" id="SM00304">
    <property type="entry name" value="HAMP"/>
    <property type="match status" value="1"/>
</dbReference>
<dbReference type="InterPro" id="IPR003660">
    <property type="entry name" value="HAMP_dom"/>
</dbReference>
<reference evidence="8" key="1">
    <citation type="submission" date="2020-10" db="EMBL/GenBank/DDBJ databases">
        <authorList>
            <person name="Gilroy R."/>
        </authorList>
    </citation>
    <scope>NUCLEOTIDE SEQUENCE</scope>
    <source>
        <strain evidence="8">ChiSxjej2B14-6234</strain>
    </source>
</reference>
<feature type="coiled-coil region" evidence="5">
    <location>
        <begin position="347"/>
        <end position="381"/>
    </location>
</feature>
<evidence type="ECO:0000256" key="6">
    <source>
        <dbReference type="SAM" id="Phobius"/>
    </source>
</evidence>
<sequence>MMKADFKRFLNLHTLQGKMFVIILAVALLVMALSLTLCCYLCVDAVEELTAGYMTNYIRFADETLSEKLDNAVMTSLTVTADQEIVHETIKSSAALASYRWFQQYKPTVSLLNGVISDKPYITTAALVLLDGRIYQSTGGVLRGTALQEDWFLRTVESASMQVDYLNDGVPMVRVACPIIRARRVSAVVMLEMSFQELAEAFRLSPLEGMSLYTYSPEGVLMYQSGDTPAPPVQPGRPGEITQSYQTLGGEQYFLVQYESAASGLTTVGIIDTHTMIFGALRLTDQIAGIAALCLILAILASCVFSAFLCRNLNALIESMQAVRRGNVNVRARIQSKDEIGEVAGAFNTMMERIRSLLDEVRVQEEEKRRAEQEVLAAQIKPHFVYNAISAIQYVASMRGQKDIEAAALSLSSLLRSVLGNRDEFITLWEEREYIEHYIALQRFKFQNSFRLVWEVDEALWAMRLPKLLLQPIVENALIHGIALREDGLITVKGSHQGGETVLKVIDNGRGMDERQIAACVSEGREPSTFRHVGLPNVLLRVRAIYGPEATCQIFSSSNRFTCVELHLPDRKEDWP</sequence>
<dbReference type="InterPro" id="IPR036890">
    <property type="entry name" value="HATPase_C_sf"/>
</dbReference>
<keyword evidence="6" id="KW-0812">Transmembrane</keyword>
<evidence type="ECO:0000256" key="1">
    <source>
        <dbReference type="ARBA" id="ARBA00004370"/>
    </source>
</evidence>
<evidence type="ECO:0000256" key="5">
    <source>
        <dbReference type="SAM" id="Coils"/>
    </source>
</evidence>
<keyword evidence="6" id="KW-0472">Membrane</keyword>
<dbReference type="PANTHER" id="PTHR34220:SF7">
    <property type="entry name" value="SENSOR HISTIDINE KINASE YPDA"/>
    <property type="match status" value="1"/>
</dbReference>
<reference evidence="8" key="2">
    <citation type="journal article" date="2021" name="PeerJ">
        <title>Extensive microbial diversity within the chicken gut microbiome revealed by metagenomics and culture.</title>
        <authorList>
            <person name="Gilroy R."/>
            <person name="Ravi A."/>
            <person name="Getino M."/>
            <person name="Pursley I."/>
            <person name="Horton D.L."/>
            <person name="Alikhan N.F."/>
            <person name="Baker D."/>
            <person name="Gharbi K."/>
            <person name="Hall N."/>
            <person name="Watson M."/>
            <person name="Adriaenssens E.M."/>
            <person name="Foster-Nyarko E."/>
            <person name="Jarju S."/>
            <person name="Secka A."/>
            <person name="Antonio M."/>
            <person name="Oren A."/>
            <person name="Chaudhuri R.R."/>
            <person name="La Ragione R."/>
            <person name="Hildebrand F."/>
            <person name="Pallen M.J."/>
        </authorList>
    </citation>
    <scope>NUCLEOTIDE SEQUENCE</scope>
    <source>
        <strain evidence="8">ChiSxjej2B14-6234</strain>
    </source>
</reference>
<dbReference type="PROSITE" id="PS50885">
    <property type="entry name" value="HAMP"/>
    <property type="match status" value="1"/>
</dbReference>
<feature type="transmembrane region" description="Helical" evidence="6">
    <location>
        <begin position="287"/>
        <end position="310"/>
    </location>
</feature>
<dbReference type="SUPFAM" id="SSF55874">
    <property type="entry name" value="ATPase domain of HSP90 chaperone/DNA topoisomerase II/histidine kinase"/>
    <property type="match status" value="1"/>
</dbReference>
<evidence type="ECO:0000259" key="7">
    <source>
        <dbReference type="PROSITE" id="PS50885"/>
    </source>
</evidence>
<dbReference type="SUPFAM" id="SSF158472">
    <property type="entry name" value="HAMP domain-like"/>
    <property type="match status" value="1"/>
</dbReference>